<feature type="region of interest" description="Disordered" evidence="1">
    <location>
        <begin position="33"/>
        <end position="67"/>
    </location>
</feature>
<feature type="compositionally biased region" description="Basic and acidic residues" evidence="1">
    <location>
        <begin position="58"/>
        <end position="67"/>
    </location>
</feature>
<gene>
    <name evidence="3" type="ORF">R5W23_006025</name>
</gene>
<dbReference type="RefSeq" id="WP_320685723.1">
    <property type="nucleotide sequence ID" value="NZ_JAXBLV010000060.1"/>
</dbReference>
<keyword evidence="4" id="KW-1185">Reference proteome</keyword>
<dbReference type="PANTHER" id="PTHR33408">
    <property type="entry name" value="TRANSPOSASE"/>
    <property type="match status" value="1"/>
</dbReference>
<dbReference type="EMBL" id="JAXBLV010000060">
    <property type="protein sequence ID" value="MDY3558852.1"/>
    <property type="molecule type" value="Genomic_DNA"/>
</dbReference>
<organism evidence="3 4">
    <name type="scientific">Gemmata algarum</name>
    <dbReference type="NCBI Taxonomy" id="2975278"/>
    <lineage>
        <taxon>Bacteria</taxon>
        <taxon>Pseudomonadati</taxon>
        <taxon>Planctomycetota</taxon>
        <taxon>Planctomycetia</taxon>
        <taxon>Gemmatales</taxon>
        <taxon>Gemmataceae</taxon>
        <taxon>Gemmata</taxon>
    </lineage>
</organism>
<reference evidence="4" key="1">
    <citation type="journal article" date="2023" name="Mar. Drugs">
        <title>Gemmata algarum, a Novel Planctomycete Isolated from an Algal Mat, Displays Antimicrobial Activity.</title>
        <authorList>
            <person name="Kumar G."/>
            <person name="Kallscheuer N."/>
            <person name="Kashif M."/>
            <person name="Ahamad S."/>
            <person name="Jagadeeshwari U."/>
            <person name="Pannikurungottu S."/>
            <person name="Haufschild T."/>
            <person name="Kabuu M."/>
            <person name="Sasikala C."/>
            <person name="Jogler C."/>
            <person name="Ramana C."/>
        </authorList>
    </citation>
    <scope>NUCLEOTIDE SEQUENCE [LARGE SCALE GENOMIC DNA]</scope>
    <source>
        <strain evidence="4">JC673</strain>
    </source>
</reference>
<dbReference type="PANTHER" id="PTHR33408:SF4">
    <property type="entry name" value="TRANSPOSASE DDE DOMAIN-CONTAINING PROTEIN"/>
    <property type="match status" value="1"/>
</dbReference>
<feature type="domain" description="Transposase IS4-like" evidence="2">
    <location>
        <begin position="75"/>
        <end position="242"/>
    </location>
</feature>
<accession>A0ABU5EW31</accession>
<evidence type="ECO:0000256" key="1">
    <source>
        <dbReference type="SAM" id="MobiDB-lite"/>
    </source>
</evidence>
<feature type="region of interest" description="Disordered" evidence="1">
    <location>
        <begin position="166"/>
        <end position="203"/>
    </location>
</feature>
<dbReference type="InterPro" id="IPR002559">
    <property type="entry name" value="Transposase_11"/>
</dbReference>
<dbReference type="Pfam" id="PF01609">
    <property type="entry name" value="DDE_Tnp_1"/>
    <property type="match status" value="1"/>
</dbReference>
<feature type="non-terminal residue" evidence="3">
    <location>
        <position position="1"/>
    </location>
</feature>
<evidence type="ECO:0000313" key="4">
    <source>
        <dbReference type="Proteomes" id="UP001272242"/>
    </source>
</evidence>
<name>A0ABU5EW31_9BACT</name>
<feature type="compositionally biased region" description="Basic residues" evidence="1">
    <location>
        <begin position="188"/>
        <end position="200"/>
    </location>
</feature>
<comment type="caution">
    <text evidence="3">The sequence shown here is derived from an EMBL/GenBank/DDBJ whole genome shotgun (WGS) entry which is preliminary data.</text>
</comment>
<sequence>TLLEANAAMKSIVRRDTGENWKPYVTTLMREAGEIGPDEEPSNEAARRFDQKRKGKKVSNEDWKSSTDGDARIAHMKDGTTHLAYKAEHVVDLDSDLVLAAEIRLGTDGDAATMAESLLAAQENLEACGSGAVIEEVAGDKGYHAAPTLETCADFGWRTYIPEPRRHHPIKRSNRSEAQRRAVLNNRSRTRRPKSKRLQRRRSEVVERTFAHVCETGGGRRTHVRGLVNVTKRYLLAVAGHNLGRILLTLTGIGKPRSLQGVGGRLLGRRRLLWGRRTGWGRPCRDWVRRFGHGRSRHAA</sequence>
<evidence type="ECO:0000259" key="2">
    <source>
        <dbReference type="Pfam" id="PF01609"/>
    </source>
</evidence>
<protein>
    <submittedName>
        <fullName evidence="3">Transposase</fullName>
    </submittedName>
</protein>
<dbReference type="Proteomes" id="UP001272242">
    <property type="component" value="Unassembled WGS sequence"/>
</dbReference>
<proteinExistence type="predicted"/>
<evidence type="ECO:0000313" key="3">
    <source>
        <dbReference type="EMBL" id="MDY3558852.1"/>
    </source>
</evidence>